<sequence>MIEVYDNFLDHEDHLWINNFVKESQYFYGQVDDEQDENCIPTGVTSGIDLDRRAPTLLDSAIQSKTTVSTLYRAYINMFSPGEISNFHVDDHRKNTYTGLYYANTEKWNHQEGGETQFLINNEIYGILPIPNRMVVFDSRLLHKATPFHRRHRWTIALKYAD</sequence>
<dbReference type="Proteomes" id="UP000007596">
    <property type="component" value="Segment"/>
</dbReference>
<dbReference type="EMBL" id="JN371768">
    <property type="protein sequence ID" value="AFD02637.1"/>
    <property type="molecule type" value="Genomic_DNA"/>
</dbReference>
<keyword evidence="3" id="KW-1185">Reference proteome</keyword>
<dbReference type="KEGG" id="vg:14005521"/>
<evidence type="ECO:0000313" key="3">
    <source>
        <dbReference type="Proteomes" id="UP000007596"/>
    </source>
</evidence>
<dbReference type="Gene3D" id="2.60.120.620">
    <property type="entry name" value="q2cbj1_9rhob like domain"/>
    <property type="match status" value="1"/>
</dbReference>
<dbReference type="InterPro" id="IPR044862">
    <property type="entry name" value="Pro_4_hyd_alph_FE2OG_OXY"/>
</dbReference>
<evidence type="ECO:0000313" key="2">
    <source>
        <dbReference type="EMBL" id="AFD02637.1"/>
    </source>
</evidence>
<feature type="domain" description="Prolyl 4-hydroxylase alpha subunit Fe(2+) 2OG dioxygenase" evidence="1">
    <location>
        <begin position="81"/>
        <end position="157"/>
    </location>
</feature>
<dbReference type="Pfam" id="PF13640">
    <property type="entry name" value="2OG-FeII_Oxy_3"/>
    <property type="match status" value="1"/>
</dbReference>
<accession>H8ZMC6</accession>
<dbReference type="GeneID" id="14005521"/>
<name>H8ZMC6_9CAUD</name>
<protein>
    <recommendedName>
        <fullName evidence="1">Prolyl 4-hydroxylase alpha subunit Fe(2+) 2OG dioxygenase domain-containing protein</fullName>
    </recommendedName>
</protein>
<evidence type="ECO:0000259" key="1">
    <source>
        <dbReference type="Pfam" id="PF13640"/>
    </source>
</evidence>
<reference evidence="2 3" key="1">
    <citation type="journal article" date="2014" name="Nature">
        <title>Viral tagging reveals discrete populations in Synechococcus viral genome sequence space.</title>
        <authorList>
            <person name="Deng L."/>
            <person name="Ignacio Espinoza J.C."/>
            <person name="Gregory A.C."/>
            <person name="Poulos B.T."/>
            <person name="Weitz J.S."/>
            <person name="Hugenholtz P."/>
            <person name="Sullivan M.B."/>
        </authorList>
    </citation>
    <scope>NUCLEOTIDE SEQUENCE [LARGE SCALE GENOMIC DNA]</scope>
</reference>
<organism evidence="2 3">
    <name type="scientific">Synechococcus phage S-MbCM6</name>
    <dbReference type="NCBI Taxonomy" id="3126011"/>
    <lineage>
        <taxon>Viruses</taxon>
        <taxon>Duplodnaviria</taxon>
        <taxon>Heunggongvirae</taxon>
        <taxon>Uroviricota</taxon>
        <taxon>Caudoviricetes</taxon>
        <taxon>Pantevenvirales</taxon>
        <taxon>Kyanoviridae</taxon>
        <taxon>Namakavirus</taxon>
        <taxon>Namakavirus smbcm6</taxon>
    </lineage>
</organism>
<proteinExistence type="predicted"/>
<dbReference type="RefSeq" id="YP_007001747.1">
    <property type="nucleotide sequence ID" value="NC_019444.1"/>
</dbReference>